<reference evidence="1 2" key="1">
    <citation type="submission" date="2012-10" db="EMBL/GenBank/DDBJ databases">
        <title>Genome sequencing of Tanticharoenia sakaeratensis NBRC 103193.</title>
        <authorList>
            <person name="Azuma Y."/>
            <person name="Hadano H."/>
            <person name="Hirakawa H."/>
            <person name="Matsushita K."/>
        </authorList>
    </citation>
    <scope>NUCLEOTIDE SEQUENCE [LARGE SCALE GENOMIC DNA]</scope>
    <source>
        <strain evidence="1 2">NBRC 103193</strain>
    </source>
</reference>
<name>A0A0D6MNI1_9PROT</name>
<dbReference type="AlphaFoldDB" id="A0A0D6MNI1"/>
<keyword evidence="2" id="KW-1185">Reference proteome</keyword>
<dbReference type="Gene3D" id="1.10.10.10">
    <property type="entry name" value="Winged helix-like DNA-binding domain superfamily/Winged helix DNA-binding domain"/>
    <property type="match status" value="1"/>
</dbReference>
<proteinExistence type="predicted"/>
<organism evidence="1 2">
    <name type="scientific">Tanticharoenia sakaeratensis NBRC 103193</name>
    <dbReference type="NCBI Taxonomy" id="1231623"/>
    <lineage>
        <taxon>Bacteria</taxon>
        <taxon>Pseudomonadati</taxon>
        <taxon>Pseudomonadota</taxon>
        <taxon>Alphaproteobacteria</taxon>
        <taxon>Acetobacterales</taxon>
        <taxon>Acetobacteraceae</taxon>
        <taxon>Tanticharoenia</taxon>
    </lineage>
</organism>
<dbReference type="Proteomes" id="UP000032679">
    <property type="component" value="Unassembled WGS sequence"/>
</dbReference>
<dbReference type="EMBL" id="BALE01000031">
    <property type="protein sequence ID" value="GAN54838.1"/>
    <property type="molecule type" value="Genomic_DNA"/>
</dbReference>
<dbReference type="STRING" id="1231623.Tasa_031_056"/>
<sequence>MTKRSYARLTESQWDEAAEQNSRGASYEEIAKTLGVSVRAVATHLPPALERRRAAIAASATGSAATCPVPSISIASIPDVADREAATKHWRQGAWADTQALQARLRQELTNPAPDAKAIRALGAGAEALKHLIAIGRNVLDVDKAAADIELPELIVRELTLVEVSEIRRKQLQETGDLDPADLLAMREAIGADSDVPSEIVEEGDEEPVAA</sequence>
<protein>
    <submittedName>
        <fullName evidence="1">Uncharacterized protein</fullName>
    </submittedName>
</protein>
<accession>A0A0D6MNI1</accession>
<dbReference type="InterPro" id="IPR036388">
    <property type="entry name" value="WH-like_DNA-bd_sf"/>
</dbReference>
<gene>
    <name evidence="1" type="ORF">Tasa_031_056</name>
</gene>
<evidence type="ECO:0000313" key="2">
    <source>
        <dbReference type="Proteomes" id="UP000032679"/>
    </source>
</evidence>
<evidence type="ECO:0000313" key="1">
    <source>
        <dbReference type="EMBL" id="GAN54838.1"/>
    </source>
</evidence>
<comment type="caution">
    <text evidence="1">The sequence shown here is derived from an EMBL/GenBank/DDBJ whole genome shotgun (WGS) entry which is preliminary data.</text>
</comment>